<accession>A0AAI9K269</accession>
<dbReference type="Gene3D" id="3.40.50.970">
    <property type="match status" value="1"/>
</dbReference>
<evidence type="ECO:0000256" key="2">
    <source>
        <dbReference type="ARBA" id="ARBA00023002"/>
    </source>
</evidence>
<dbReference type="Pfam" id="PF01855">
    <property type="entry name" value="POR_N"/>
    <property type="match status" value="1"/>
</dbReference>
<dbReference type="InterPro" id="IPR029061">
    <property type="entry name" value="THDP-binding"/>
</dbReference>
<dbReference type="InterPro" id="IPR050722">
    <property type="entry name" value="Pyruvate:ferred/Flavod_OxRd"/>
</dbReference>
<name>A0AAI9K269_9FIRM</name>
<protein>
    <submittedName>
        <fullName evidence="5">2-ketoisovalerate ferredoxin oxidoreductase subunit alpha</fullName>
    </submittedName>
</protein>
<proteinExistence type="inferred from homology"/>
<gene>
    <name evidence="5" type="ORF">COEU31_14050</name>
</gene>
<evidence type="ECO:0000313" key="6">
    <source>
        <dbReference type="Proteomes" id="UP000660047"/>
    </source>
</evidence>
<dbReference type="GO" id="GO:0006979">
    <property type="term" value="P:response to oxidative stress"/>
    <property type="evidence" value="ECO:0007669"/>
    <property type="project" value="TreeGrafter"/>
</dbReference>
<evidence type="ECO:0000313" key="5">
    <source>
        <dbReference type="EMBL" id="GFO94359.1"/>
    </source>
</evidence>
<feature type="domain" description="Pyruvate flavodoxin/ferredoxin oxidoreductase pyrimidine binding" evidence="3">
    <location>
        <begin position="16"/>
        <end position="240"/>
    </location>
</feature>
<dbReference type="InterPro" id="IPR033412">
    <property type="entry name" value="PFOR_II"/>
</dbReference>
<dbReference type="FunFam" id="3.40.50.920:FF:000010">
    <property type="entry name" value="Pyruvate ferredoxin oxidoreductase, alpha subunit"/>
    <property type="match status" value="1"/>
</dbReference>
<organism evidence="5 6">
    <name type="scientific">Coprococcus eutactus</name>
    <dbReference type="NCBI Taxonomy" id="33043"/>
    <lineage>
        <taxon>Bacteria</taxon>
        <taxon>Bacillati</taxon>
        <taxon>Bacillota</taxon>
        <taxon>Clostridia</taxon>
        <taxon>Lachnospirales</taxon>
        <taxon>Lachnospiraceae</taxon>
        <taxon>Coprococcus</taxon>
    </lineage>
</organism>
<keyword evidence="2" id="KW-0560">Oxidoreductase</keyword>
<dbReference type="RefSeq" id="WP_015533185.1">
    <property type="nucleotide sequence ID" value="NZ_BLYL01000007.1"/>
</dbReference>
<evidence type="ECO:0000259" key="3">
    <source>
        <dbReference type="Pfam" id="PF01855"/>
    </source>
</evidence>
<dbReference type="GO" id="GO:0019752">
    <property type="term" value="P:carboxylic acid metabolic process"/>
    <property type="evidence" value="ECO:0007669"/>
    <property type="project" value="UniProtKB-ARBA"/>
</dbReference>
<dbReference type="Gene3D" id="3.40.50.920">
    <property type="match status" value="1"/>
</dbReference>
<dbReference type="InterPro" id="IPR009014">
    <property type="entry name" value="Transketo_C/PFOR_II"/>
</dbReference>
<dbReference type="Pfam" id="PF17147">
    <property type="entry name" value="PFOR_II"/>
    <property type="match status" value="1"/>
</dbReference>
<dbReference type="SUPFAM" id="SSF52922">
    <property type="entry name" value="TK C-terminal domain-like"/>
    <property type="match status" value="1"/>
</dbReference>
<comment type="caution">
    <text evidence="5">The sequence shown here is derived from an EMBL/GenBank/DDBJ whole genome shotgun (WGS) entry which is preliminary data.</text>
</comment>
<dbReference type="InterPro" id="IPR002880">
    <property type="entry name" value="Pyrv_Fd/Flavodoxin_OxRdtase_N"/>
</dbReference>
<feature type="domain" description="Pyruvate:ferredoxin oxidoreductase core" evidence="4">
    <location>
        <begin position="262"/>
        <end position="364"/>
    </location>
</feature>
<dbReference type="Proteomes" id="UP000660047">
    <property type="component" value="Unassembled WGS sequence"/>
</dbReference>
<dbReference type="FunFam" id="3.40.50.970:FF:000012">
    <property type="entry name" value="Pyruvate:ferredoxin (Flavodoxin) oxidoreductase"/>
    <property type="match status" value="1"/>
</dbReference>
<evidence type="ECO:0000259" key="4">
    <source>
        <dbReference type="Pfam" id="PF17147"/>
    </source>
</evidence>
<dbReference type="CDD" id="cd07034">
    <property type="entry name" value="TPP_PYR_PFOR_IOR-alpha_like"/>
    <property type="match status" value="1"/>
</dbReference>
<dbReference type="PANTHER" id="PTHR32154:SF0">
    <property type="entry name" value="PYRUVATE-FLAVODOXIN OXIDOREDUCTASE-RELATED"/>
    <property type="match status" value="1"/>
</dbReference>
<sequence>MAIRERLSGNEAVAHAIKQINPDVMPAFPITPSTEIPQFVSTFISNGEIDTEFIPVESEHSAMSAAIGAEAAGCRTLTATSSCGMALMWEELYVAASNRLPLALALVNRALSGPININCDHSDSMGARDTGWLQIYAENNQEAYDNFVQAYRISEHKDVRLPIMICQDGFITSHAVENITLIEDDLVKKFVGEYTPEQYLLNPEMPMAVGPYATSPYYMETKMAQNTAMKNAKQVILDVAKEFEEMTGRHYGFFEEYRLDDADYAIVMIGSAAGTTKEAIDELRNEGKKVGLLKIRVFRPFPGEEIAKALAHTKAVAILDRSEGFRAGGGPLSAEVKEHLYDIQATTKAVSYIYGLGGRDYTVDSAKGVFAQLEDMIENGAEIPQYQYIGLRQ</sequence>
<evidence type="ECO:0000256" key="1">
    <source>
        <dbReference type="ARBA" id="ARBA00009032"/>
    </source>
</evidence>
<dbReference type="SUPFAM" id="SSF52518">
    <property type="entry name" value="Thiamin diphosphate-binding fold (THDP-binding)"/>
    <property type="match status" value="1"/>
</dbReference>
<comment type="similarity">
    <text evidence="1">Belongs to the pyruvate:ferredoxin/flavodoxin oxidoreductase family.</text>
</comment>
<dbReference type="EMBL" id="BLYL01000007">
    <property type="protein sequence ID" value="GFO94359.1"/>
    <property type="molecule type" value="Genomic_DNA"/>
</dbReference>
<dbReference type="AlphaFoldDB" id="A0AAI9K269"/>
<reference evidence="5" key="1">
    <citation type="submission" date="2020-06" db="EMBL/GenBank/DDBJ databases">
        <title>Characterization of fructooligosaccharide metabolism and fructooligosaccharide-degrading enzymes in human commensal butyrate producers.</title>
        <authorList>
            <person name="Tanno H."/>
            <person name="Fujii T."/>
            <person name="Hirano K."/>
            <person name="Maeno S."/>
            <person name="Tonozuka T."/>
            <person name="Sakamoto M."/>
            <person name="Ohkuma M."/>
            <person name="Tochio T."/>
            <person name="Endo A."/>
        </authorList>
    </citation>
    <scope>NUCLEOTIDE SEQUENCE</scope>
    <source>
        <strain evidence="5">JCM 31265</strain>
    </source>
</reference>
<dbReference type="PANTHER" id="PTHR32154">
    <property type="entry name" value="PYRUVATE-FLAVODOXIN OXIDOREDUCTASE-RELATED"/>
    <property type="match status" value="1"/>
</dbReference>
<dbReference type="GO" id="GO:0016903">
    <property type="term" value="F:oxidoreductase activity, acting on the aldehyde or oxo group of donors"/>
    <property type="evidence" value="ECO:0007669"/>
    <property type="project" value="UniProtKB-ARBA"/>
</dbReference>